<organism evidence="7 8">
    <name type="scientific">Pseudodesulfovibrio methanolicus</name>
    <dbReference type="NCBI Taxonomy" id="3126690"/>
    <lineage>
        <taxon>Bacteria</taxon>
        <taxon>Pseudomonadati</taxon>
        <taxon>Thermodesulfobacteriota</taxon>
        <taxon>Desulfovibrionia</taxon>
        <taxon>Desulfovibrionales</taxon>
        <taxon>Desulfovibrionaceae</taxon>
    </lineage>
</organism>
<dbReference type="InterPro" id="IPR017896">
    <property type="entry name" value="4Fe4S_Fe-S-bd"/>
</dbReference>
<evidence type="ECO:0000256" key="2">
    <source>
        <dbReference type="ARBA" id="ARBA00022723"/>
    </source>
</evidence>
<reference evidence="7 8" key="1">
    <citation type="submission" date="2024-03" db="EMBL/GenBank/DDBJ databases">
        <title>Phenotype and Genome Characterization of a Sulfate-Reducing Bacterium Pseudodesulfovibrio sp. strain 5S69, isolated from Petroleum Reservoir in Tatarstan (Russia).</title>
        <authorList>
            <person name="Bidzhieva S.K."/>
            <person name="Kadnikov V."/>
            <person name="Tourova T.P."/>
            <person name="Samigullina S.R."/>
            <person name="Sokolova D.S."/>
            <person name="Poltaraus A.B."/>
            <person name="Avtukh A.N."/>
            <person name="Tereshina V.M."/>
            <person name="Mardanov A.V."/>
            <person name="Nazina T.N."/>
        </authorList>
    </citation>
    <scope>NUCLEOTIDE SEQUENCE [LARGE SCALE GENOMIC DNA]</scope>
    <source>
        <strain evidence="7 8">5S69</strain>
    </source>
</reference>
<keyword evidence="4" id="KW-0408">Iron</keyword>
<keyword evidence="8" id="KW-1185">Reference proteome</keyword>
<evidence type="ECO:0000313" key="8">
    <source>
        <dbReference type="Proteomes" id="UP001385389"/>
    </source>
</evidence>
<gene>
    <name evidence="7" type="ORF">V8V93_00155</name>
</gene>
<dbReference type="PROSITE" id="PS51379">
    <property type="entry name" value="4FE4S_FER_2"/>
    <property type="match status" value="1"/>
</dbReference>
<evidence type="ECO:0000256" key="3">
    <source>
        <dbReference type="ARBA" id="ARBA00022737"/>
    </source>
</evidence>
<feature type="domain" description="4Fe-4S ferredoxin-type" evidence="6">
    <location>
        <begin position="3"/>
        <end position="33"/>
    </location>
</feature>
<dbReference type="PANTHER" id="PTHR32479">
    <property type="entry name" value="GLYCOLATE OXIDASE IRON-SULFUR SUBUNIT"/>
    <property type="match status" value="1"/>
</dbReference>
<dbReference type="InterPro" id="IPR004017">
    <property type="entry name" value="Cys_rich_dom"/>
</dbReference>
<dbReference type="PROSITE" id="PS00198">
    <property type="entry name" value="4FE4S_FER_1"/>
    <property type="match status" value="1"/>
</dbReference>
<accession>A0ABZ2IZ07</accession>
<dbReference type="EMBL" id="CP146609">
    <property type="protein sequence ID" value="WWX22624.1"/>
    <property type="molecule type" value="Genomic_DNA"/>
</dbReference>
<dbReference type="Pfam" id="PF13183">
    <property type="entry name" value="Fer4_8"/>
    <property type="match status" value="1"/>
</dbReference>
<evidence type="ECO:0000313" key="7">
    <source>
        <dbReference type="EMBL" id="WWX22624.1"/>
    </source>
</evidence>
<evidence type="ECO:0000256" key="5">
    <source>
        <dbReference type="ARBA" id="ARBA00023014"/>
    </source>
</evidence>
<dbReference type="SUPFAM" id="SSF46548">
    <property type="entry name" value="alpha-helical ferredoxin"/>
    <property type="match status" value="1"/>
</dbReference>
<dbReference type="PROSITE" id="PS01244">
    <property type="entry name" value="ACONITASE_2"/>
    <property type="match status" value="1"/>
</dbReference>
<evidence type="ECO:0000259" key="6">
    <source>
        <dbReference type="PROSITE" id="PS51379"/>
    </source>
</evidence>
<evidence type="ECO:0000256" key="1">
    <source>
        <dbReference type="ARBA" id="ARBA00022485"/>
    </source>
</evidence>
<keyword evidence="5" id="KW-0411">Iron-sulfur</keyword>
<dbReference type="Gene3D" id="1.10.1060.10">
    <property type="entry name" value="Alpha-helical ferredoxin"/>
    <property type="match status" value="1"/>
</dbReference>
<evidence type="ECO:0000256" key="4">
    <source>
        <dbReference type="ARBA" id="ARBA00023004"/>
    </source>
</evidence>
<dbReference type="RefSeq" id="WP_338668320.1">
    <property type="nucleotide sequence ID" value="NZ_CP146609.1"/>
</dbReference>
<name>A0ABZ2IZ07_9BACT</name>
<keyword evidence="3" id="KW-0677">Repeat</keyword>
<protein>
    <submittedName>
        <fullName evidence="7">(Fe-S)-binding protein</fullName>
    </submittedName>
</protein>
<dbReference type="InterPro" id="IPR017900">
    <property type="entry name" value="4Fe4S_Fe_S_CS"/>
</dbReference>
<proteinExistence type="predicted"/>
<dbReference type="InterPro" id="IPR018136">
    <property type="entry name" value="Aconitase_4Fe-4S_BS"/>
</dbReference>
<keyword evidence="1" id="KW-0004">4Fe-4S</keyword>
<dbReference type="InterPro" id="IPR009051">
    <property type="entry name" value="Helical_ferredxn"/>
</dbReference>
<keyword evidence="2" id="KW-0479">Metal-binding</keyword>
<dbReference type="Pfam" id="PF02754">
    <property type="entry name" value="CCG"/>
    <property type="match status" value="2"/>
</dbReference>
<sequence>MSDSITQHVSHCILCGKCLQVCPLLRATGREELGPRSKSDLCRVLAEDPAKLSETDAARLAGLCLGCGRCREVCSQGQDVPGLVAALRAAHPNFKSWLWKTWLTRARQLWSPSAKAAGLVPERFRTERLGPMLKMLAGMTGGPGLDPFLTPKTFPDTLRGEKLLLFAGCTANYVQGRWLMAALRLLDGLGAEVLPGDFACCGSGLKGAGFTDESTAMAERNVAVWRKAGRPRITVFCASCLAGLRAYDCFASEAEAAQWADSLLPLSVAVRGIEFVIADNVPERLGYHHPCHAGADDPDRAFLREVLGDRLIRATDAQCCGFGGVMRLAAPGLTEPVNRQCWDALEGADVVLSGCSACLAQLSATAPEDVEVGHWLEIIR</sequence>
<dbReference type="Proteomes" id="UP001385389">
    <property type="component" value="Chromosome"/>
</dbReference>